<name>A0A1A8J579_NOTKU</name>
<proteinExistence type="predicted"/>
<dbReference type="AlphaFoldDB" id="A0A1A8J579"/>
<organism evidence="2">
    <name type="scientific">Nothobranchius kuhntae</name>
    <name type="common">Beira killifish</name>
    <dbReference type="NCBI Taxonomy" id="321403"/>
    <lineage>
        <taxon>Eukaryota</taxon>
        <taxon>Metazoa</taxon>
        <taxon>Chordata</taxon>
        <taxon>Craniata</taxon>
        <taxon>Vertebrata</taxon>
        <taxon>Euteleostomi</taxon>
        <taxon>Actinopterygii</taxon>
        <taxon>Neopterygii</taxon>
        <taxon>Teleostei</taxon>
        <taxon>Neoteleostei</taxon>
        <taxon>Acanthomorphata</taxon>
        <taxon>Ovalentaria</taxon>
        <taxon>Atherinomorphae</taxon>
        <taxon>Cyprinodontiformes</taxon>
        <taxon>Nothobranchiidae</taxon>
        <taxon>Nothobranchius</taxon>
    </lineage>
</organism>
<protein>
    <submittedName>
        <fullName evidence="2">Eukaryotic translation initiation factor 5A</fullName>
    </submittedName>
</protein>
<evidence type="ECO:0000313" key="2">
    <source>
        <dbReference type="EMBL" id="SBR04835.1"/>
    </source>
</evidence>
<feature type="compositionally biased region" description="Basic and acidic residues" evidence="1">
    <location>
        <begin position="143"/>
        <end position="157"/>
    </location>
</feature>
<accession>A0A1A8J579</accession>
<feature type="region of interest" description="Disordered" evidence="1">
    <location>
        <begin position="127"/>
        <end position="157"/>
    </location>
</feature>
<sequence length="157" mass="17381">CSALPCVKTVLWCSKGVPARSLRCPPPRPESMVTPRFTWSASTSSLVRSMKTSVPPLITWMSPTSKEWITRKSSLRVPDVSCVIPTQSLTWRSGISPTRTACLGHNYLLTHPDHCCCRLPAHRDPGRILVPAPGQRGSPGGPEDSRGRPWKRNREQT</sequence>
<keyword evidence="2" id="KW-0396">Initiation factor</keyword>
<feature type="non-terminal residue" evidence="2">
    <location>
        <position position="1"/>
    </location>
</feature>
<dbReference type="EMBL" id="HAED01018390">
    <property type="protein sequence ID" value="SBR04835.1"/>
    <property type="molecule type" value="Transcribed_RNA"/>
</dbReference>
<reference evidence="2" key="2">
    <citation type="submission" date="2016-06" db="EMBL/GenBank/DDBJ databases">
        <title>The genome of a short-lived fish provides insights into sex chromosome evolution and the genetic control of aging.</title>
        <authorList>
            <person name="Reichwald K."/>
            <person name="Felder M."/>
            <person name="Petzold A."/>
            <person name="Koch P."/>
            <person name="Groth M."/>
            <person name="Platzer M."/>
        </authorList>
    </citation>
    <scope>NUCLEOTIDE SEQUENCE</scope>
    <source>
        <tissue evidence="2">Brain</tissue>
    </source>
</reference>
<keyword evidence="2" id="KW-0648">Protein biosynthesis</keyword>
<evidence type="ECO:0000256" key="1">
    <source>
        <dbReference type="SAM" id="MobiDB-lite"/>
    </source>
</evidence>
<gene>
    <name evidence="2" type="primary">EIF5A</name>
</gene>
<reference evidence="2" key="1">
    <citation type="submission" date="2016-05" db="EMBL/GenBank/DDBJ databases">
        <authorList>
            <person name="Lavstsen T."/>
            <person name="Jespersen J.S."/>
        </authorList>
    </citation>
    <scope>NUCLEOTIDE SEQUENCE</scope>
    <source>
        <tissue evidence="2">Brain</tissue>
    </source>
</reference>
<dbReference type="GO" id="GO:0003743">
    <property type="term" value="F:translation initiation factor activity"/>
    <property type="evidence" value="ECO:0007669"/>
    <property type="project" value="UniProtKB-KW"/>
</dbReference>